<feature type="region of interest" description="Disordered" evidence="9">
    <location>
        <begin position="47"/>
        <end position="82"/>
    </location>
</feature>
<dbReference type="FunFam" id="3.30.40.10:FF:000127">
    <property type="entry name" value="E3 ubiquitin-protein ligase RNF181"/>
    <property type="match status" value="1"/>
</dbReference>
<evidence type="ECO:0000256" key="1">
    <source>
        <dbReference type="ARBA" id="ARBA00000900"/>
    </source>
</evidence>
<proteinExistence type="predicted"/>
<dbReference type="GO" id="GO:0005634">
    <property type="term" value="C:nucleus"/>
    <property type="evidence" value="ECO:0007669"/>
    <property type="project" value="TreeGrafter"/>
</dbReference>
<evidence type="ECO:0000256" key="7">
    <source>
        <dbReference type="ARBA" id="ARBA00022833"/>
    </source>
</evidence>
<dbReference type="InterPro" id="IPR011016">
    <property type="entry name" value="Znf_RING-CH"/>
</dbReference>
<comment type="catalytic activity">
    <reaction evidence="1">
        <text>S-ubiquitinyl-[E2 ubiquitin-conjugating enzyme]-L-cysteine + [acceptor protein]-L-lysine = [E2 ubiquitin-conjugating enzyme]-L-cysteine + N(6)-ubiquitinyl-[acceptor protein]-L-lysine.</text>
        <dbReference type="EC" id="2.3.2.27"/>
    </reaction>
</comment>
<reference evidence="11" key="1">
    <citation type="submission" date="2021-03" db="EMBL/GenBank/DDBJ databases">
        <title>Comparative genomics and phylogenomic investigation of the class Geoglossomycetes provide insights into ecological specialization and systematics.</title>
        <authorList>
            <person name="Melie T."/>
            <person name="Pirro S."/>
            <person name="Miller A.N."/>
            <person name="Quandt A."/>
        </authorList>
    </citation>
    <scope>NUCLEOTIDE SEQUENCE</scope>
    <source>
        <strain evidence="11">GBOQ0MN5Z8</strain>
    </source>
</reference>
<dbReference type="GO" id="GO:0006511">
    <property type="term" value="P:ubiquitin-dependent protein catabolic process"/>
    <property type="evidence" value="ECO:0007669"/>
    <property type="project" value="TreeGrafter"/>
</dbReference>
<evidence type="ECO:0000259" key="10">
    <source>
        <dbReference type="PROSITE" id="PS50089"/>
    </source>
</evidence>
<dbReference type="InterPro" id="IPR001841">
    <property type="entry name" value="Znf_RING"/>
</dbReference>
<dbReference type="InterPro" id="IPR013083">
    <property type="entry name" value="Znf_RING/FYVE/PHD"/>
</dbReference>
<feature type="compositionally biased region" description="Low complexity" evidence="9">
    <location>
        <begin position="415"/>
        <end position="431"/>
    </location>
</feature>
<dbReference type="GO" id="GO:0061630">
    <property type="term" value="F:ubiquitin protein ligase activity"/>
    <property type="evidence" value="ECO:0007669"/>
    <property type="project" value="UniProtKB-EC"/>
</dbReference>
<evidence type="ECO:0000256" key="8">
    <source>
        <dbReference type="PROSITE-ProRule" id="PRU00175"/>
    </source>
</evidence>
<evidence type="ECO:0000313" key="11">
    <source>
        <dbReference type="EMBL" id="KAH0536717.1"/>
    </source>
</evidence>
<protein>
    <recommendedName>
        <fullName evidence="2">RING-type E3 ubiquitin transferase</fullName>
        <ecNumber evidence="2">2.3.2.27</ecNumber>
    </recommendedName>
</protein>
<dbReference type="CDD" id="cd16454">
    <property type="entry name" value="RING-H2_PA-TM-RING"/>
    <property type="match status" value="1"/>
</dbReference>
<comment type="caution">
    <text evidence="11">The sequence shown here is derived from an EMBL/GenBank/DDBJ whole genome shotgun (WGS) entry which is preliminary data.</text>
</comment>
<dbReference type="GO" id="GO:0008270">
    <property type="term" value="F:zinc ion binding"/>
    <property type="evidence" value="ECO:0007669"/>
    <property type="project" value="UniProtKB-KW"/>
</dbReference>
<feature type="compositionally biased region" description="Basic and acidic residues" evidence="9">
    <location>
        <begin position="66"/>
        <end position="82"/>
    </location>
</feature>
<accession>A0A9P8HSM7</accession>
<feature type="region of interest" description="Disordered" evidence="9">
    <location>
        <begin position="117"/>
        <end position="152"/>
    </location>
</feature>
<keyword evidence="3" id="KW-0808">Transferase</keyword>
<dbReference type="EC" id="2.3.2.27" evidence="2"/>
<name>A0A9P8HSM7_9PEZI</name>
<feature type="region of interest" description="Disordered" evidence="9">
    <location>
        <begin position="164"/>
        <end position="207"/>
    </location>
</feature>
<evidence type="ECO:0000256" key="4">
    <source>
        <dbReference type="ARBA" id="ARBA00022723"/>
    </source>
</evidence>
<feature type="region of interest" description="Disordered" evidence="9">
    <location>
        <begin position="404"/>
        <end position="460"/>
    </location>
</feature>
<dbReference type="Pfam" id="PF13639">
    <property type="entry name" value="zf-RING_2"/>
    <property type="match status" value="1"/>
</dbReference>
<evidence type="ECO:0000256" key="3">
    <source>
        <dbReference type="ARBA" id="ARBA00022679"/>
    </source>
</evidence>
<dbReference type="Gene3D" id="3.30.40.10">
    <property type="entry name" value="Zinc/RING finger domain, C3HC4 (zinc finger)"/>
    <property type="match status" value="1"/>
</dbReference>
<dbReference type="PROSITE" id="PS50089">
    <property type="entry name" value="ZF_RING_2"/>
    <property type="match status" value="1"/>
</dbReference>
<dbReference type="PANTHER" id="PTHR45931:SF3">
    <property type="entry name" value="RING ZINC FINGER-CONTAINING PROTEIN"/>
    <property type="match status" value="1"/>
</dbReference>
<evidence type="ECO:0000256" key="2">
    <source>
        <dbReference type="ARBA" id="ARBA00012483"/>
    </source>
</evidence>
<keyword evidence="6" id="KW-0833">Ubl conjugation pathway</keyword>
<dbReference type="OrthoDB" id="8062037at2759"/>
<dbReference type="SMART" id="SM00184">
    <property type="entry name" value="RING"/>
    <property type="match status" value="1"/>
</dbReference>
<dbReference type="AlphaFoldDB" id="A0A9P8HSM7"/>
<dbReference type="PANTHER" id="PTHR45931">
    <property type="entry name" value="SI:CH211-59O9.10"/>
    <property type="match status" value="1"/>
</dbReference>
<dbReference type="SUPFAM" id="SSF57850">
    <property type="entry name" value="RING/U-box"/>
    <property type="match status" value="1"/>
</dbReference>
<keyword evidence="7" id="KW-0862">Zinc</keyword>
<keyword evidence="12" id="KW-1185">Reference proteome</keyword>
<organism evidence="11 12">
    <name type="scientific">Glutinoglossum americanum</name>
    <dbReference type="NCBI Taxonomy" id="1670608"/>
    <lineage>
        <taxon>Eukaryota</taxon>
        <taxon>Fungi</taxon>
        <taxon>Dikarya</taxon>
        <taxon>Ascomycota</taxon>
        <taxon>Pezizomycotina</taxon>
        <taxon>Geoglossomycetes</taxon>
        <taxon>Geoglossales</taxon>
        <taxon>Geoglossaceae</taxon>
        <taxon>Glutinoglossum</taxon>
    </lineage>
</organism>
<evidence type="ECO:0000256" key="5">
    <source>
        <dbReference type="ARBA" id="ARBA00022771"/>
    </source>
</evidence>
<keyword evidence="5 8" id="KW-0863">Zinc-finger</keyword>
<dbReference type="Proteomes" id="UP000698800">
    <property type="component" value="Unassembled WGS sequence"/>
</dbReference>
<evidence type="ECO:0000256" key="9">
    <source>
        <dbReference type="SAM" id="MobiDB-lite"/>
    </source>
</evidence>
<dbReference type="SMART" id="SM00744">
    <property type="entry name" value="RINGv"/>
    <property type="match status" value="1"/>
</dbReference>
<dbReference type="InterPro" id="IPR051834">
    <property type="entry name" value="RING_finger_E3_ligase"/>
</dbReference>
<gene>
    <name evidence="11" type="ORF">FGG08_006425</name>
</gene>
<feature type="domain" description="RING-type" evidence="10">
    <location>
        <begin position="358"/>
        <end position="399"/>
    </location>
</feature>
<evidence type="ECO:0000313" key="12">
    <source>
        <dbReference type="Proteomes" id="UP000698800"/>
    </source>
</evidence>
<evidence type="ECO:0000256" key="6">
    <source>
        <dbReference type="ARBA" id="ARBA00022786"/>
    </source>
</evidence>
<keyword evidence="4" id="KW-0479">Metal-binding</keyword>
<dbReference type="EMBL" id="JAGHQL010000184">
    <property type="protein sequence ID" value="KAH0536717.1"/>
    <property type="molecule type" value="Genomic_DNA"/>
</dbReference>
<dbReference type="GO" id="GO:0016567">
    <property type="term" value="P:protein ubiquitination"/>
    <property type="evidence" value="ECO:0007669"/>
    <property type="project" value="UniProtKB-ARBA"/>
</dbReference>
<sequence length="460" mass="49835">MADLLRGPQVRPGQREMAFCHECRDEWYTNEHGLICPECHSEFTEIMEDNNDPPGAAAHGPPPFPHYHDHDHDHDHHDHDHDPYARYESMRAERGGRNTLDYTSGLLPDGRFVRTRLFFGPGDRHPSTSPYPRHQEQPPPPIPERNGPSETPPELMQILQNIVGGGFGGEGFRQRRSSSSRSGDGAADRSRNDDMGNIGPPHLGRHRPRAEAYEITMAFGGGEPPRLGNGRFVHSPNARLSPRDANQAQPTIEPVDALSTLIGGLLQQMHPPGIPGHRSPGPDELSGAFTAMVASFLTPGVAGDAVYTQEALDRVMSQLMEQHTGGNAPGPAPEEAIAALPKKKADRSMLDGKDEGDCSVCMDSVSVGSEVTNLPCGHWFHEHCVSMWLREHNTCPICRKGITPNGEEARQQPRPSGATSGTASGASTSPSDRSAPRNESEGSGGGSLGGRVRQWFSSGS</sequence>